<evidence type="ECO:0000313" key="6">
    <source>
        <dbReference type="EMBL" id="PWJ16544.1"/>
    </source>
</evidence>
<reference evidence="9" key="1">
    <citation type="submission" date="2016-10" db="EMBL/GenBank/DDBJ databases">
        <authorList>
            <person name="Varghese N."/>
            <person name="Submissions S."/>
        </authorList>
    </citation>
    <scope>NUCLEOTIDE SEQUENCE [LARGE SCALE GENOMIC DNA]</scope>
    <source>
        <strain evidence="9">DSM 25227</strain>
    </source>
</reference>
<dbReference type="SMART" id="SM00912">
    <property type="entry name" value="Haemagg_act"/>
    <property type="match status" value="1"/>
</dbReference>
<dbReference type="InterPro" id="IPR041286">
    <property type="entry name" value="MBG_2"/>
</dbReference>
<evidence type="ECO:0000313" key="8">
    <source>
        <dbReference type="Proteomes" id="UP000245839"/>
    </source>
</evidence>
<dbReference type="InterPro" id="IPR050909">
    <property type="entry name" value="Bact_Autotransporter_VF"/>
</dbReference>
<organism evidence="7 9">
    <name type="scientific">Jannaschia seohaensis</name>
    <dbReference type="NCBI Taxonomy" id="475081"/>
    <lineage>
        <taxon>Bacteria</taxon>
        <taxon>Pseudomonadati</taxon>
        <taxon>Pseudomonadota</taxon>
        <taxon>Alphaproteobacteria</taxon>
        <taxon>Rhodobacterales</taxon>
        <taxon>Roseobacteraceae</taxon>
        <taxon>Jannaschia</taxon>
    </lineage>
</organism>
<dbReference type="OrthoDB" id="1776524at2"/>
<dbReference type="Pfam" id="PF18676">
    <property type="entry name" value="MBG_2"/>
    <property type="match status" value="4"/>
</dbReference>
<dbReference type="InterPro" id="IPR011050">
    <property type="entry name" value="Pectin_lyase_fold/virulence"/>
</dbReference>
<evidence type="ECO:0000256" key="4">
    <source>
        <dbReference type="SAM" id="SignalP"/>
    </source>
</evidence>
<dbReference type="NCBIfam" id="TIGR01901">
    <property type="entry name" value="adhes_NPXG"/>
    <property type="match status" value="1"/>
</dbReference>
<accession>A0A2Y9AWY6</accession>
<dbReference type="Proteomes" id="UP000251571">
    <property type="component" value="Unassembled WGS sequence"/>
</dbReference>
<reference evidence="6 8" key="3">
    <citation type="submission" date="2018-03" db="EMBL/GenBank/DDBJ databases">
        <title>Genomic Encyclopedia of Archaeal and Bacterial Type Strains, Phase II (KMG-II): from individual species to whole genera.</title>
        <authorList>
            <person name="Goeker M."/>
        </authorList>
    </citation>
    <scope>NUCLEOTIDE SEQUENCE [LARGE SCALE GENOMIC DNA]</scope>
    <source>
        <strain evidence="6 8">DSM 25227</strain>
    </source>
</reference>
<sequence length="1876" mass="187294">MVRTTRASASLGTTASSARAARLRALLLMSVALMPGAALAQGALPTGGRVAAGDVTIGSASGGALGITQRSNSAIINWDGFSVGQGNRVDIAQPGSGSAILNRVTGPGGSAIHGQINAPGRVFVVNPNGIFIGPTGQVNTGGGFVASTLDITDENFSRGQLDFEGNGASAGVTNAGTITVGRGGYAALLGGRVDNRGTVSVPLGQIGFGAGERVTLDLSGDGFLQVAIPSAGDGDPSALIKNSGTVSADGGRIEMSAATARNAVRNAINLSGTAEARSVQKIGGQIVLGGGEGGRVTVSGQATTRDAPATRQRQVAALPVSERPAARPAVIEVSGETLAFFGATLDVSGESAGSIRLGGEAGGGGTLLRAKRVSADAETTVRADGLNGGDGGSIVFWSDEGTDVAATLSATAGPEGGDGGFIEVSASEGLSWSGSADTRAPSGEWGLLLLDPVNITVPGDVDPATIQADLATTNVTLSTFDSIETSAGDITLNANISWTAPTTLSFEADNNIAINANVSAINGTFRMVADGDISFGFGTITDVSSLVLQAAGNVNVVGGTVFERNGGSGSVSVGGTFNFDGSWTQEGTLSPFFAQDFQFNPTGTFLRTEGGSGSATDPYVITDVYGLQALAGNTLRSRNFRLGGDIDASGTANWNVGRGLTAGPGGFLPIGNTELSFVGTLDGGGAVISGLTSSFPEAGLFGQLNGAVVTSLGLAGANIEGAQNVGGLAAIALGSTIADVAIDAASIVSGLDASAVGGVVGLASNTDLTGIRSTATVFASEPFLNDLDVGGVVGSITGGVVQDATAEGVILVSSTVPEGDLSTIGVVNQVGGIAGFSDGIVEDVATSALIDVTSNRLGATFVGGLVGANEGTVGIASAAGNVAAGNVDVLTVDASTAYVGGAIGWNIPLATASAISSRATVAATGASEGGVGGLVGWNEGDILNSEATGTVNFTYAGGAASFGPGVGGFAGLSQGGTFTRTAARGDVSATGIAVDLGGHTGHATNSAFLDSYSSGNLSADSGGAIGGFVGLASASELVNVFATGAVVPGGSGGPTRGLIGENGLDPFNPDTIVTAGFFDQERTGQFPAIAGEEGFYGEAVTTNELRDTVGFQSRSGWDFFSTWAPGEAGHDPALYAIDPVLFAQLDPITLQYGDTPSAAGTVYEGLPGPAYVFSTDTLIFGPGTFTPVLPSNDVGTGTYALAENSITAVRFAPDGTTSPGTTYRLVQQPAGYEITPAPLLVTALDQTKTYGVPFTFDGTEISVTGLLFSDTVDSATLASAGAVDTAPVGFESIVPSAAQGTGLQNYDISYLNGLLEVTPAPLTVTALDQSKTYGETLSFAGTEISTTGLLFTDTVDSATLASAGAVDTAPVGTSAITVSDAQGTGLTNYAITYAPGVLDVQPAPLTVTALDQSKTYGETLSFAGTEFSTTGLLFTDTVDSATLASAGAVDTAPVGTSAITVSDAQGTGLTNYAITYAPGVLDVTPAPLTIFAGEGVKTYGDRVTTSGAIRDADGNPILQPRRMVEAIGLRLDDTVTQATLRSDGSSRQAGVGSYDVIASNAQGTGLENYDITYQTGTLEVVARGLTITARDATKTEGETLTFAGTEFDSTGLTPFDEITGVTLGSLGAPADALVADSPFAITVSDPVGTGLANYDITLVPGTLVVEDRVIDGPQPPTQGETIDRPPVTVNISFANPQDDLPPEIVGGGTAATVTGGSVAETEQTLQAIDGIASALQVAAQACAGTAGDVSRYLACLSDSLDSFANELDQIVTDLPPGLENVAQIVRTARREVDAARIRAEGRLAAATSDAEREAIRREAVGAALGAIDTAAEEIRKSIELVRAEDPELAAFQASATTRIANAVDSVGIELSRAVGL</sequence>
<dbReference type="Gene3D" id="2.160.20.10">
    <property type="entry name" value="Single-stranded right-handed beta-helix, Pectin lyase-like"/>
    <property type="match status" value="1"/>
</dbReference>
<dbReference type="GO" id="GO:0005576">
    <property type="term" value="C:extracellular region"/>
    <property type="evidence" value="ECO:0007669"/>
    <property type="project" value="UniProtKB-SubCell"/>
</dbReference>
<dbReference type="InterPro" id="IPR011493">
    <property type="entry name" value="GLUG"/>
</dbReference>
<dbReference type="InterPro" id="IPR008638">
    <property type="entry name" value="FhaB/CdiA-like_TPS"/>
</dbReference>
<comment type="subcellular location">
    <subcellularLocation>
        <location evidence="1">Secreted</location>
    </subcellularLocation>
</comment>
<dbReference type="PANTHER" id="PTHR12338:SF8">
    <property type="entry name" value="HEME_HEMOPEXIN-BINDING PROTEIN"/>
    <property type="match status" value="1"/>
</dbReference>
<dbReference type="InterPro" id="IPR012334">
    <property type="entry name" value="Pectin_lyas_fold"/>
</dbReference>
<evidence type="ECO:0000256" key="3">
    <source>
        <dbReference type="ARBA" id="ARBA00022729"/>
    </source>
</evidence>
<dbReference type="SUPFAM" id="SSF51126">
    <property type="entry name" value="Pectin lyase-like"/>
    <property type="match status" value="1"/>
</dbReference>
<dbReference type="Pfam" id="PF05860">
    <property type="entry name" value="TPS"/>
    <property type="match status" value="1"/>
</dbReference>
<feature type="domain" description="Filamentous haemagglutinin FhaB/tRNA nuclease CdiA-like TPS" evidence="5">
    <location>
        <begin position="41"/>
        <end position="155"/>
    </location>
</feature>
<evidence type="ECO:0000313" key="7">
    <source>
        <dbReference type="EMBL" id="SSA48781.1"/>
    </source>
</evidence>
<keyword evidence="3 4" id="KW-0732">Signal</keyword>
<proteinExistence type="predicted"/>
<dbReference type="Pfam" id="PF07581">
    <property type="entry name" value="Glug"/>
    <property type="match status" value="1"/>
</dbReference>
<dbReference type="EMBL" id="QGDJ01000008">
    <property type="protein sequence ID" value="PWJ16544.1"/>
    <property type="molecule type" value="Genomic_DNA"/>
</dbReference>
<reference evidence="7" key="2">
    <citation type="submission" date="2016-10" db="EMBL/GenBank/DDBJ databases">
        <authorList>
            <person name="Cai Z."/>
        </authorList>
    </citation>
    <scope>NUCLEOTIDE SEQUENCE [LARGE SCALE GENOMIC DNA]</scope>
    <source>
        <strain evidence="7">DSM 25227</strain>
    </source>
</reference>
<evidence type="ECO:0000256" key="2">
    <source>
        <dbReference type="ARBA" id="ARBA00022525"/>
    </source>
</evidence>
<keyword evidence="2" id="KW-0964">Secreted</keyword>
<feature type="chain" id="PRO_5044071903" evidence="4">
    <location>
        <begin position="41"/>
        <end position="1876"/>
    </location>
</feature>
<evidence type="ECO:0000256" key="1">
    <source>
        <dbReference type="ARBA" id="ARBA00004613"/>
    </source>
</evidence>
<feature type="signal peptide" evidence="4">
    <location>
        <begin position="1"/>
        <end position="40"/>
    </location>
</feature>
<dbReference type="Gene3D" id="2.160.20.110">
    <property type="match status" value="2"/>
</dbReference>
<dbReference type="EMBL" id="UETC01000008">
    <property type="protein sequence ID" value="SSA48781.1"/>
    <property type="molecule type" value="Genomic_DNA"/>
</dbReference>
<keyword evidence="8" id="KW-1185">Reference proteome</keyword>
<evidence type="ECO:0000313" key="9">
    <source>
        <dbReference type="Proteomes" id="UP000251571"/>
    </source>
</evidence>
<protein>
    <submittedName>
        <fullName evidence="7">Filamentous hemagglutinin family N-terminal domain-containing protein</fullName>
    </submittedName>
    <submittedName>
        <fullName evidence="6">Filamentous hemagglutinin family protein</fullName>
    </submittedName>
</protein>
<dbReference type="PANTHER" id="PTHR12338">
    <property type="entry name" value="AUTOTRANSPORTER"/>
    <property type="match status" value="1"/>
</dbReference>
<name>A0A2Y9AWY6_9RHOB</name>
<evidence type="ECO:0000259" key="5">
    <source>
        <dbReference type="SMART" id="SM00912"/>
    </source>
</evidence>
<gene>
    <name evidence="6" type="ORF">BCF38_10858</name>
    <name evidence="7" type="ORF">SAMN05421539_10858</name>
</gene>
<dbReference type="Proteomes" id="UP000245839">
    <property type="component" value="Unassembled WGS sequence"/>
</dbReference>